<gene>
    <name evidence="2" type="ORF">HNR70_000870</name>
</gene>
<dbReference type="AlphaFoldDB" id="A0A841AAU1"/>
<dbReference type="RefSeq" id="WP_184324587.1">
    <property type="nucleotide sequence ID" value="NZ_JACHLZ010000001.1"/>
</dbReference>
<protein>
    <submittedName>
        <fullName evidence="2">Uncharacterized protein</fullName>
    </submittedName>
</protein>
<reference evidence="2 3" key="1">
    <citation type="submission" date="2020-08" db="EMBL/GenBank/DDBJ databases">
        <title>Sequencing the genomes of 1000 actinobacteria strains.</title>
        <authorList>
            <person name="Klenk H.-P."/>
        </authorList>
    </citation>
    <scope>NUCLEOTIDE SEQUENCE [LARGE SCALE GENOMIC DNA]</scope>
    <source>
        <strain evidence="2 3">DSM 28796</strain>
    </source>
</reference>
<comment type="caution">
    <text evidence="2">The sequence shown here is derived from an EMBL/GenBank/DDBJ whole genome shotgun (WGS) entry which is preliminary data.</text>
</comment>
<dbReference type="Proteomes" id="UP000588158">
    <property type="component" value="Unassembled WGS sequence"/>
</dbReference>
<accession>A0A841AAU1</accession>
<evidence type="ECO:0000256" key="1">
    <source>
        <dbReference type="SAM" id="MobiDB-lite"/>
    </source>
</evidence>
<dbReference type="EMBL" id="JACHLZ010000001">
    <property type="protein sequence ID" value="MBB5831057.1"/>
    <property type="molecule type" value="Genomic_DNA"/>
</dbReference>
<feature type="region of interest" description="Disordered" evidence="1">
    <location>
        <begin position="1"/>
        <end position="47"/>
    </location>
</feature>
<proteinExistence type="predicted"/>
<evidence type="ECO:0000313" key="2">
    <source>
        <dbReference type="EMBL" id="MBB5831057.1"/>
    </source>
</evidence>
<sequence length="205" mass="21655">MGLLVPHDEEAPAFSSDTTPSTAPHGDTSGCSDLADGLSPVPTSEDDSALVVVDHPRPATVLAALPCYLQPVLRRAPATHSLRAAALLQNDELPLALERAHDAVDTVGRACEGDSDALPLSGIQRLRLSVRSALAAGAVLLVYRLEHGSDPRLRLTPTRGRHPAHGSHEISLDQAADASMNFDARSKGWTKVLVETGMVNGKKEN</sequence>
<feature type="compositionally biased region" description="Basic and acidic residues" evidence="1">
    <location>
        <begin position="1"/>
        <end position="10"/>
    </location>
</feature>
<evidence type="ECO:0000313" key="3">
    <source>
        <dbReference type="Proteomes" id="UP000588158"/>
    </source>
</evidence>
<name>A0A841AAU1_9MICO</name>
<keyword evidence="3" id="KW-1185">Reference proteome</keyword>
<organism evidence="2 3">
    <name type="scientific">Brachybacterium aquaticum</name>
    <dbReference type="NCBI Taxonomy" id="1432564"/>
    <lineage>
        <taxon>Bacteria</taxon>
        <taxon>Bacillati</taxon>
        <taxon>Actinomycetota</taxon>
        <taxon>Actinomycetes</taxon>
        <taxon>Micrococcales</taxon>
        <taxon>Dermabacteraceae</taxon>
        <taxon>Brachybacterium</taxon>
    </lineage>
</organism>